<keyword evidence="1" id="KW-0732">Signal</keyword>
<feature type="chain" id="PRO_5040904050" evidence="1">
    <location>
        <begin position="21"/>
        <end position="104"/>
    </location>
</feature>
<dbReference type="EMBL" id="CP127221">
    <property type="protein sequence ID" value="WIW95613.1"/>
    <property type="molecule type" value="Genomic_DNA"/>
</dbReference>
<evidence type="ECO:0000256" key="1">
    <source>
        <dbReference type="SAM" id="SignalP"/>
    </source>
</evidence>
<dbReference type="Proteomes" id="UP001231445">
    <property type="component" value="Chromosome"/>
</dbReference>
<dbReference type="KEGG" id="arue:QQX03_00435"/>
<evidence type="ECO:0000313" key="3">
    <source>
        <dbReference type="Proteomes" id="UP001231445"/>
    </source>
</evidence>
<feature type="signal peptide" evidence="1">
    <location>
        <begin position="1"/>
        <end position="20"/>
    </location>
</feature>
<protein>
    <submittedName>
        <fullName evidence="2">I78 family peptidase inhibitor</fullName>
    </submittedName>
</protein>
<dbReference type="AlphaFoldDB" id="A0A9Y2B7P4"/>
<keyword evidence="3" id="KW-1185">Reference proteome</keyword>
<accession>A0A9Y2B7P4</accession>
<organism evidence="2 3">
    <name type="scientific">Altererythrobacter rubellus</name>
    <dbReference type="NCBI Taxonomy" id="2173831"/>
    <lineage>
        <taxon>Bacteria</taxon>
        <taxon>Pseudomonadati</taxon>
        <taxon>Pseudomonadota</taxon>
        <taxon>Alphaproteobacteria</taxon>
        <taxon>Sphingomonadales</taxon>
        <taxon>Erythrobacteraceae</taxon>
        <taxon>Altererythrobacter</taxon>
    </lineage>
</organism>
<dbReference type="Gene3D" id="3.30.10.10">
    <property type="entry name" value="Trypsin Inhibitor V, subunit A"/>
    <property type="match status" value="1"/>
</dbReference>
<dbReference type="Pfam" id="PF11720">
    <property type="entry name" value="Inhibitor_I78"/>
    <property type="match status" value="1"/>
</dbReference>
<sequence>MRLIATPLFALPLVACAGYADPEPAPPAPEVTTAPAEYVCDVAPAEYHVGHDATAEMGAAILRESGSRTLRWGPPRTAWTMDYRQDRVNVRYDDNMKITEVSCG</sequence>
<name>A0A9Y2B7P4_9SPHN</name>
<evidence type="ECO:0000313" key="2">
    <source>
        <dbReference type="EMBL" id="WIW95613.1"/>
    </source>
</evidence>
<dbReference type="RefSeq" id="WP_285975928.1">
    <property type="nucleotide sequence ID" value="NZ_CP127221.1"/>
</dbReference>
<reference evidence="2 3" key="1">
    <citation type="submission" date="2023-06" db="EMBL/GenBank/DDBJ databases">
        <title>Altererythrobacter rubellus NBRC 112769 genome.</title>
        <authorList>
            <person name="Zhang K."/>
        </authorList>
    </citation>
    <scope>NUCLEOTIDE SEQUENCE [LARGE SCALE GENOMIC DNA]</scope>
    <source>
        <strain evidence="2 3">NBRC 112769</strain>
    </source>
</reference>
<gene>
    <name evidence="2" type="ORF">QQX03_00435</name>
</gene>
<dbReference type="InterPro" id="IPR021719">
    <property type="entry name" value="Prot_inh_I78"/>
</dbReference>
<proteinExistence type="predicted"/>